<keyword evidence="2" id="KW-0472">Membrane</keyword>
<feature type="region of interest" description="Disordered" evidence="1">
    <location>
        <begin position="86"/>
        <end position="108"/>
    </location>
</feature>
<dbReference type="EMBL" id="CM016554">
    <property type="protein sequence ID" value="TKW29463.1"/>
    <property type="molecule type" value="Genomic_DNA"/>
</dbReference>
<feature type="transmembrane region" description="Helical" evidence="2">
    <location>
        <begin position="6"/>
        <end position="23"/>
    </location>
</feature>
<evidence type="ECO:0000313" key="4">
    <source>
        <dbReference type="Proteomes" id="UP000298652"/>
    </source>
</evidence>
<dbReference type="Proteomes" id="UP000298652">
    <property type="component" value="Chromosome 3"/>
</dbReference>
<keyword evidence="2" id="KW-1133">Transmembrane helix</keyword>
<protein>
    <submittedName>
        <fullName evidence="3">Uncharacterized protein</fullName>
    </submittedName>
</protein>
<sequence length="108" mass="11422">MSSGAVPLAFAAIAVVAAFIFVGHGGKMRCSSMGASGGRVAEFRSLAADVLVPRISCGVPMLGVRFLVRREVEDGGSMLRRTMTKFGDCEPQADGEEEEGPSSNFYFL</sequence>
<reference evidence="3" key="1">
    <citation type="submission" date="2019-03" db="EMBL/GenBank/DDBJ databases">
        <title>WGS assembly of Setaria viridis.</title>
        <authorList>
            <person name="Huang P."/>
            <person name="Jenkins J."/>
            <person name="Grimwood J."/>
            <person name="Barry K."/>
            <person name="Healey A."/>
            <person name="Mamidi S."/>
            <person name="Sreedasyam A."/>
            <person name="Shu S."/>
            <person name="Feldman M."/>
            <person name="Wu J."/>
            <person name="Yu Y."/>
            <person name="Chen C."/>
            <person name="Johnson J."/>
            <person name="Rokhsar D."/>
            <person name="Baxter I."/>
            <person name="Schmutz J."/>
            <person name="Brutnell T."/>
            <person name="Kellogg E."/>
        </authorList>
    </citation>
    <scope>NUCLEOTIDE SEQUENCE [LARGE SCALE GENOMIC DNA]</scope>
</reference>
<dbReference type="Gramene" id="TKW29463">
    <property type="protein sequence ID" value="TKW29463"/>
    <property type="gene ID" value="SEVIR_3G395900v2"/>
</dbReference>
<gene>
    <name evidence="3" type="ORF">SEVIR_3G395900v2</name>
</gene>
<evidence type="ECO:0000256" key="2">
    <source>
        <dbReference type="SAM" id="Phobius"/>
    </source>
</evidence>
<keyword evidence="2" id="KW-0812">Transmembrane</keyword>
<name>A0A4U6VME6_SETVI</name>
<evidence type="ECO:0000313" key="3">
    <source>
        <dbReference type="EMBL" id="TKW29463.1"/>
    </source>
</evidence>
<keyword evidence="4" id="KW-1185">Reference proteome</keyword>
<organism evidence="3 4">
    <name type="scientific">Setaria viridis</name>
    <name type="common">Green bristlegrass</name>
    <name type="synonym">Setaria italica subsp. viridis</name>
    <dbReference type="NCBI Taxonomy" id="4556"/>
    <lineage>
        <taxon>Eukaryota</taxon>
        <taxon>Viridiplantae</taxon>
        <taxon>Streptophyta</taxon>
        <taxon>Embryophyta</taxon>
        <taxon>Tracheophyta</taxon>
        <taxon>Spermatophyta</taxon>
        <taxon>Magnoliopsida</taxon>
        <taxon>Liliopsida</taxon>
        <taxon>Poales</taxon>
        <taxon>Poaceae</taxon>
        <taxon>PACMAD clade</taxon>
        <taxon>Panicoideae</taxon>
        <taxon>Panicodae</taxon>
        <taxon>Paniceae</taxon>
        <taxon>Cenchrinae</taxon>
        <taxon>Setaria</taxon>
    </lineage>
</organism>
<feature type="compositionally biased region" description="Acidic residues" evidence="1">
    <location>
        <begin position="91"/>
        <end position="100"/>
    </location>
</feature>
<dbReference type="AlphaFoldDB" id="A0A4U6VME6"/>
<proteinExistence type="predicted"/>
<accession>A0A4U6VME6</accession>
<evidence type="ECO:0000256" key="1">
    <source>
        <dbReference type="SAM" id="MobiDB-lite"/>
    </source>
</evidence>